<sequence>MMLHIVMLAFYGINSCDATTNKNTACEAHLNTSWDGNSTCAHSRDSECNVHVTCGLKTITQLVNLISSPEAVSRLDISKNSLVEIKEHMFLEYKNLVALDLSYNSIQVIQRKAFNGLMKLKTLDLSFNLLHEWDTLDITKQLPSLTELNITGNPFWSPGQHIRDLPNISYISGIVTYALPYENKNCVLCELQKHADMKNRISKVNLVTVDGLHCFELLIDFGANFSAVWHSNFSITCAYRYDLCKSPPFTKPPSNISVEFIDGCFLGIRTWGLPNIPIGIATMMVNFVVMATVALTPSLFKKANMVLMASMGLGDFLQGLWLLILTIVRISMSSLEFFDKKMPYLCYSLFALLVTAQSLSAFVSFIVTIERYLCIVYSTKPNVRITRKIAIALLVLVGLLILGVNVTPVALQMTSPFTDYSCLNLHVPNKPFFLESIAYVSVISYVVSYILYARIFWTVRRSSLNVGIQREGKLAKRIITVITTNLLFLLGPMIAGQLLVTLYDLRWKTKIICWNAVLLWFLGINSFFNPLLYAFRFERFRRSLKLLMKGRPNEVGVVPSNN</sequence>
<evidence type="ECO:0000256" key="2">
    <source>
        <dbReference type="ARBA" id="ARBA00022475"/>
    </source>
</evidence>
<dbReference type="Pfam" id="PF13855">
    <property type="entry name" value="LRR_8"/>
    <property type="match status" value="1"/>
</dbReference>
<dbReference type="GO" id="GO:0009755">
    <property type="term" value="P:hormone-mediated signaling pathway"/>
    <property type="evidence" value="ECO:0007669"/>
    <property type="project" value="TreeGrafter"/>
</dbReference>
<keyword evidence="4 11" id="KW-0812">Transmembrane</keyword>
<keyword evidence="6 11" id="KW-1133">Transmembrane helix</keyword>
<accession>A0A6P8HE62</accession>
<feature type="transmembrane region" description="Helical" evidence="11">
    <location>
        <begin position="312"/>
        <end position="332"/>
    </location>
</feature>
<feature type="signal peptide" evidence="12">
    <location>
        <begin position="1"/>
        <end position="18"/>
    </location>
</feature>
<feature type="domain" description="G-protein coupled receptors family 1 profile" evidence="13">
    <location>
        <begin position="285"/>
        <end position="533"/>
    </location>
</feature>
<dbReference type="InParanoid" id="A0A6P8HE62"/>
<keyword evidence="5" id="KW-0677">Repeat</keyword>
<keyword evidence="7" id="KW-0297">G-protein coupled receptor</keyword>
<feature type="transmembrane region" description="Helical" evidence="11">
    <location>
        <begin position="437"/>
        <end position="457"/>
    </location>
</feature>
<evidence type="ECO:0000313" key="15">
    <source>
        <dbReference type="RefSeq" id="XP_031550850.1"/>
    </source>
</evidence>
<dbReference type="GO" id="GO:0007189">
    <property type="term" value="P:adenylate cyclase-activating G protein-coupled receptor signaling pathway"/>
    <property type="evidence" value="ECO:0007669"/>
    <property type="project" value="TreeGrafter"/>
</dbReference>
<protein>
    <submittedName>
        <fullName evidence="15">Trace amine-associated receptor 5-like</fullName>
    </submittedName>
</protein>
<keyword evidence="14" id="KW-1185">Reference proteome</keyword>
<evidence type="ECO:0000256" key="7">
    <source>
        <dbReference type="ARBA" id="ARBA00023040"/>
    </source>
</evidence>
<keyword evidence="3" id="KW-0433">Leucine-rich repeat</keyword>
<feature type="transmembrane region" description="Helical" evidence="11">
    <location>
        <begin position="344"/>
        <end position="369"/>
    </location>
</feature>
<dbReference type="Gene3D" id="3.80.10.10">
    <property type="entry name" value="Ribonuclease Inhibitor"/>
    <property type="match status" value="1"/>
</dbReference>
<evidence type="ECO:0000256" key="6">
    <source>
        <dbReference type="ARBA" id="ARBA00022989"/>
    </source>
</evidence>
<evidence type="ECO:0000313" key="14">
    <source>
        <dbReference type="Proteomes" id="UP000515163"/>
    </source>
</evidence>
<dbReference type="SUPFAM" id="SSF52058">
    <property type="entry name" value="L domain-like"/>
    <property type="match status" value="1"/>
</dbReference>
<evidence type="ECO:0000256" key="10">
    <source>
        <dbReference type="ARBA" id="ARBA00023224"/>
    </source>
</evidence>
<feature type="transmembrane region" description="Helical" evidence="11">
    <location>
        <begin position="278"/>
        <end position="300"/>
    </location>
</feature>
<gene>
    <name evidence="15" type="primary">LOC116288222</name>
</gene>
<reference evidence="15" key="1">
    <citation type="submission" date="2025-08" db="UniProtKB">
        <authorList>
            <consortium name="RefSeq"/>
        </authorList>
    </citation>
    <scope>IDENTIFICATION</scope>
    <source>
        <tissue evidence="15">Tentacle</tissue>
    </source>
</reference>
<proteinExistence type="predicted"/>
<dbReference type="Pfam" id="PF00001">
    <property type="entry name" value="7tm_1"/>
    <property type="match status" value="1"/>
</dbReference>
<evidence type="ECO:0000256" key="5">
    <source>
        <dbReference type="ARBA" id="ARBA00022737"/>
    </source>
</evidence>
<dbReference type="PANTHER" id="PTHR24372">
    <property type="entry name" value="GLYCOPROTEIN HORMONE RECEPTOR"/>
    <property type="match status" value="1"/>
</dbReference>
<evidence type="ECO:0000256" key="1">
    <source>
        <dbReference type="ARBA" id="ARBA00004651"/>
    </source>
</evidence>
<dbReference type="GO" id="GO:0005886">
    <property type="term" value="C:plasma membrane"/>
    <property type="evidence" value="ECO:0007669"/>
    <property type="project" value="UniProtKB-SubCell"/>
</dbReference>
<feature type="transmembrane region" description="Helical" evidence="11">
    <location>
        <begin position="512"/>
        <end position="535"/>
    </location>
</feature>
<dbReference type="OrthoDB" id="1741314at2759"/>
<dbReference type="PROSITE" id="PS51450">
    <property type="entry name" value="LRR"/>
    <property type="match status" value="1"/>
</dbReference>
<dbReference type="GO" id="GO:0008528">
    <property type="term" value="F:G protein-coupled peptide receptor activity"/>
    <property type="evidence" value="ECO:0007669"/>
    <property type="project" value="TreeGrafter"/>
</dbReference>
<comment type="subcellular location">
    <subcellularLocation>
        <location evidence="1">Cell membrane</location>
        <topology evidence="1">Multi-pass membrane protein</topology>
    </subcellularLocation>
</comment>
<dbReference type="PANTHER" id="PTHR24372:SF77">
    <property type="entry name" value="G-PROTEIN COUPLED RECEPTORS FAMILY 1 PROFILE DOMAIN-CONTAINING PROTEIN"/>
    <property type="match status" value="1"/>
</dbReference>
<evidence type="ECO:0000256" key="4">
    <source>
        <dbReference type="ARBA" id="ARBA00022692"/>
    </source>
</evidence>
<organism evidence="14 15">
    <name type="scientific">Actinia tenebrosa</name>
    <name type="common">Australian red waratah sea anemone</name>
    <dbReference type="NCBI Taxonomy" id="6105"/>
    <lineage>
        <taxon>Eukaryota</taxon>
        <taxon>Metazoa</taxon>
        <taxon>Cnidaria</taxon>
        <taxon>Anthozoa</taxon>
        <taxon>Hexacorallia</taxon>
        <taxon>Actiniaria</taxon>
        <taxon>Actiniidae</taxon>
        <taxon>Actinia</taxon>
    </lineage>
</organism>
<dbReference type="KEGG" id="aten:116288222"/>
<dbReference type="InterPro" id="IPR017452">
    <property type="entry name" value="GPCR_Rhodpsn_7TM"/>
</dbReference>
<dbReference type="AlphaFoldDB" id="A0A6P8HE62"/>
<feature type="transmembrane region" description="Helical" evidence="11">
    <location>
        <begin position="478"/>
        <end position="500"/>
    </location>
</feature>
<keyword evidence="2" id="KW-1003">Cell membrane</keyword>
<keyword evidence="10" id="KW-0807">Transducer</keyword>
<evidence type="ECO:0000259" key="13">
    <source>
        <dbReference type="PROSITE" id="PS50262"/>
    </source>
</evidence>
<dbReference type="PRINTS" id="PR00237">
    <property type="entry name" value="GPCRRHODOPSN"/>
</dbReference>
<keyword evidence="8 11" id="KW-0472">Membrane</keyword>
<dbReference type="RefSeq" id="XP_031550850.1">
    <property type="nucleotide sequence ID" value="XM_031694990.1"/>
</dbReference>
<evidence type="ECO:0000256" key="8">
    <source>
        <dbReference type="ARBA" id="ARBA00023136"/>
    </source>
</evidence>
<evidence type="ECO:0000256" key="11">
    <source>
        <dbReference type="SAM" id="Phobius"/>
    </source>
</evidence>
<dbReference type="PROSITE" id="PS50262">
    <property type="entry name" value="G_PROTEIN_RECEP_F1_2"/>
    <property type="match status" value="1"/>
</dbReference>
<dbReference type="Proteomes" id="UP000515163">
    <property type="component" value="Unplaced"/>
</dbReference>
<evidence type="ECO:0000256" key="9">
    <source>
        <dbReference type="ARBA" id="ARBA00023170"/>
    </source>
</evidence>
<dbReference type="InterPro" id="IPR001611">
    <property type="entry name" value="Leu-rich_rpt"/>
</dbReference>
<feature type="transmembrane region" description="Helical" evidence="11">
    <location>
        <begin position="389"/>
        <end position="411"/>
    </location>
</feature>
<dbReference type="FunCoup" id="A0A6P8HE62">
    <property type="interactions" value="314"/>
</dbReference>
<dbReference type="InterPro" id="IPR032675">
    <property type="entry name" value="LRR_dom_sf"/>
</dbReference>
<dbReference type="GeneID" id="116288222"/>
<feature type="chain" id="PRO_5028289554" evidence="12">
    <location>
        <begin position="19"/>
        <end position="562"/>
    </location>
</feature>
<dbReference type="SUPFAM" id="SSF81321">
    <property type="entry name" value="Family A G protein-coupled receptor-like"/>
    <property type="match status" value="1"/>
</dbReference>
<evidence type="ECO:0000256" key="3">
    <source>
        <dbReference type="ARBA" id="ARBA00022614"/>
    </source>
</evidence>
<evidence type="ECO:0000256" key="12">
    <source>
        <dbReference type="SAM" id="SignalP"/>
    </source>
</evidence>
<name>A0A6P8HE62_ACTTE</name>
<keyword evidence="12" id="KW-0732">Signal</keyword>
<dbReference type="InterPro" id="IPR000276">
    <property type="entry name" value="GPCR_Rhodpsn"/>
</dbReference>
<dbReference type="Gene3D" id="1.20.1070.10">
    <property type="entry name" value="Rhodopsin 7-helix transmembrane proteins"/>
    <property type="match status" value="1"/>
</dbReference>
<keyword evidence="9" id="KW-0675">Receptor</keyword>